<evidence type="ECO:0000313" key="8">
    <source>
        <dbReference type="Proteomes" id="UP000256970"/>
    </source>
</evidence>
<dbReference type="SUPFAM" id="SSF144232">
    <property type="entry name" value="HIT/MYND zinc finger-like"/>
    <property type="match status" value="1"/>
</dbReference>
<reference evidence="7 8" key="1">
    <citation type="submission" date="2016-10" db="EMBL/GenBank/DDBJ databases">
        <authorList>
            <person name="Cai Z."/>
        </authorList>
    </citation>
    <scope>NUCLEOTIDE SEQUENCE [LARGE SCALE GENOMIC DNA]</scope>
</reference>
<dbReference type="AlphaFoldDB" id="A0A383V5G8"/>
<dbReference type="EMBL" id="FNXT01000027">
    <property type="protein sequence ID" value="SZX59814.1"/>
    <property type="molecule type" value="Genomic_DNA"/>
</dbReference>
<organism evidence="7 8">
    <name type="scientific">Tetradesmus obliquus</name>
    <name type="common">Green alga</name>
    <name type="synonym">Acutodesmus obliquus</name>
    <dbReference type="NCBI Taxonomy" id="3088"/>
    <lineage>
        <taxon>Eukaryota</taxon>
        <taxon>Viridiplantae</taxon>
        <taxon>Chlorophyta</taxon>
        <taxon>core chlorophytes</taxon>
        <taxon>Chlorophyceae</taxon>
        <taxon>CS clade</taxon>
        <taxon>Sphaeropleales</taxon>
        <taxon>Scenedesmaceae</taxon>
        <taxon>Tetradesmus</taxon>
    </lineage>
</organism>
<accession>A0A383V5G8</accession>
<keyword evidence="2 4" id="KW-0863">Zinc-finger</keyword>
<evidence type="ECO:0000256" key="5">
    <source>
        <dbReference type="SAM" id="MobiDB-lite"/>
    </source>
</evidence>
<feature type="compositionally biased region" description="Low complexity" evidence="5">
    <location>
        <begin position="326"/>
        <end position="349"/>
    </location>
</feature>
<dbReference type="Pfam" id="PF01753">
    <property type="entry name" value="zf-MYND"/>
    <property type="match status" value="1"/>
</dbReference>
<dbReference type="GO" id="GO:0008270">
    <property type="term" value="F:zinc ion binding"/>
    <property type="evidence" value="ECO:0007669"/>
    <property type="project" value="UniProtKB-KW"/>
</dbReference>
<feature type="region of interest" description="Disordered" evidence="5">
    <location>
        <begin position="298"/>
        <end position="349"/>
    </location>
</feature>
<gene>
    <name evidence="7" type="ORF">BQ4739_LOCUS421</name>
</gene>
<evidence type="ECO:0000256" key="2">
    <source>
        <dbReference type="ARBA" id="ARBA00022771"/>
    </source>
</evidence>
<keyword evidence="8" id="KW-1185">Reference proteome</keyword>
<evidence type="ECO:0000313" key="7">
    <source>
        <dbReference type="EMBL" id="SZX59814.1"/>
    </source>
</evidence>
<dbReference type="InterPro" id="IPR002893">
    <property type="entry name" value="Znf_MYND"/>
</dbReference>
<feature type="domain" description="MYND-type" evidence="6">
    <location>
        <begin position="427"/>
        <end position="472"/>
    </location>
</feature>
<proteinExistence type="predicted"/>
<keyword evidence="1" id="KW-0479">Metal-binding</keyword>
<protein>
    <recommendedName>
        <fullName evidence="6">MYND-type domain-containing protein</fullName>
    </recommendedName>
</protein>
<keyword evidence="3" id="KW-0862">Zinc</keyword>
<evidence type="ECO:0000256" key="4">
    <source>
        <dbReference type="PROSITE-ProRule" id="PRU00134"/>
    </source>
</evidence>
<dbReference type="Gene3D" id="6.10.140.2220">
    <property type="match status" value="1"/>
</dbReference>
<dbReference type="PROSITE" id="PS50865">
    <property type="entry name" value="ZF_MYND_2"/>
    <property type="match status" value="1"/>
</dbReference>
<feature type="compositionally biased region" description="Gly residues" evidence="5">
    <location>
        <begin position="302"/>
        <end position="311"/>
    </location>
</feature>
<evidence type="ECO:0000256" key="3">
    <source>
        <dbReference type="ARBA" id="ARBA00022833"/>
    </source>
</evidence>
<dbReference type="Proteomes" id="UP000256970">
    <property type="component" value="Unassembled WGS sequence"/>
</dbReference>
<sequence>MQFQQQQQPSARRAALELLTNCNSVLGTQILFSLKSTTLGCLPPEVLQQAGQQLLQALGAPLQLLKLLGRQAIDPETLSAALSDSARQLFMLRAAAEGTALGHGTTTVRPGHLAALAAAHPEAYTSFIDCCVRSEQLPPQAMLMAAQLLAVAVNAVLNSGTALADTAAVAGLSSALTSLVKRTVQLIKAAASMQQRQAAAAAGTAAEHFLAAAPRILEVLFINTTLSAAATRVPNSSSSSSSSNSSSSSSSEVHASCVLLGVVVARSVVQLADAMEAAGPQLLFDWLMAGPEFTPPAATATAGGGGAGASTGGCSTARHRSGEANSGSTVTGTAGKGSSSSSSSSSNSSSQQLKWGYLLNLQQSSTRWAAAAAEYRAAMQASAQQLAADGEDAHPAACPAAQVGQQYQAAVKLCRALAAAAPVPALCNNPGCENLAGVSEAAAASKACAGCRCRYCSAACQTADWKRHKHACRRMAAAGVTCG</sequence>
<evidence type="ECO:0000256" key="1">
    <source>
        <dbReference type="ARBA" id="ARBA00022723"/>
    </source>
</evidence>
<evidence type="ECO:0000259" key="6">
    <source>
        <dbReference type="PROSITE" id="PS50865"/>
    </source>
</evidence>
<name>A0A383V5G8_TETOB</name>